<dbReference type="EMBL" id="SOEB01000054">
    <property type="protein sequence ID" value="TDX19819.1"/>
    <property type="molecule type" value="Genomic_DNA"/>
</dbReference>
<protein>
    <recommendedName>
        <fullName evidence="1">DUF6950 domain-containing protein</fullName>
    </recommendedName>
</protein>
<dbReference type="Pfam" id="PF22262">
    <property type="entry name" value="DUF6950"/>
    <property type="match status" value="1"/>
</dbReference>
<gene>
    <name evidence="2" type="ORF">EV657_1547</name>
</gene>
<evidence type="ECO:0000313" key="3">
    <source>
        <dbReference type="Proteomes" id="UP000295484"/>
    </source>
</evidence>
<feature type="domain" description="DUF6950" evidence="1">
    <location>
        <begin position="20"/>
        <end position="153"/>
    </location>
</feature>
<organism evidence="2 3">
    <name type="scientific">Rhodovulum visakhapatnamense</name>
    <dbReference type="NCBI Taxonomy" id="364297"/>
    <lineage>
        <taxon>Bacteria</taxon>
        <taxon>Pseudomonadati</taxon>
        <taxon>Pseudomonadota</taxon>
        <taxon>Alphaproteobacteria</taxon>
        <taxon>Rhodobacterales</taxon>
        <taxon>Paracoccaceae</taxon>
        <taxon>Rhodovulum</taxon>
    </lineage>
</organism>
<dbReference type="Proteomes" id="UP000295484">
    <property type="component" value="Unassembled WGS sequence"/>
</dbReference>
<evidence type="ECO:0000313" key="2">
    <source>
        <dbReference type="EMBL" id="TDX19819.1"/>
    </source>
</evidence>
<dbReference type="InterPro" id="IPR053802">
    <property type="entry name" value="DUF6950"/>
</dbReference>
<sequence length="154" mass="16538">MGEMNGGTMIGGTMTGGQITRREGWELRLSAEIRDWEGRAFVWGSADCLGFCRATARAMTGRDPIPDLPDYVSEMQAAKGLVRLGFTSIAELIDAHLPRVPVARARRGDWVMGDAAGALPGAMGVVTGRHAVHLAERGPVRRPVLDAEAAWRIG</sequence>
<proteinExistence type="predicted"/>
<evidence type="ECO:0000259" key="1">
    <source>
        <dbReference type="Pfam" id="PF22262"/>
    </source>
</evidence>
<comment type="caution">
    <text evidence="2">The sequence shown here is derived from an EMBL/GenBank/DDBJ whole genome shotgun (WGS) entry which is preliminary data.</text>
</comment>
<name>A0A4R8F3Z5_9RHOB</name>
<dbReference type="AlphaFoldDB" id="A0A4R8F3Z5"/>
<accession>A0A4R8F3Z5</accession>
<reference evidence="2 3" key="1">
    <citation type="submission" date="2019-03" db="EMBL/GenBank/DDBJ databases">
        <title>Genomic Encyclopedia of Type Strains, Phase IV (KMG-IV): sequencing the most valuable type-strain genomes for metagenomic binning, comparative biology and taxonomic classification.</title>
        <authorList>
            <person name="Goeker M."/>
        </authorList>
    </citation>
    <scope>NUCLEOTIDE SEQUENCE [LARGE SCALE GENOMIC DNA]</scope>
    <source>
        <strain evidence="2 3">JA181</strain>
    </source>
</reference>